<comment type="caution">
    <text evidence="6">Lacks conserved residue(s) required for the propagation of feature annotation.</text>
</comment>
<feature type="domain" description="SAM-dependent MTase RsmB/NOP-type" evidence="8">
    <location>
        <begin position="127"/>
        <end position="436"/>
    </location>
</feature>
<protein>
    <submittedName>
        <fullName evidence="9">Related to NOL1R protein</fullName>
    </submittedName>
</protein>
<accession>G4TDI3</accession>
<dbReference type="eggNOG" id="KOG2360">
    <property type="taxonomic scope" value="Eukaryota"/>
</dbReference>
<dbReference type="InParanoid" id="G4TDI3"/>
<dbReference type="Pfam" id="PF21153">
    <property type="entry name" value="NSUN5_N"/>
    <property type="match status" value="1"/>
</dbReference>
<evidence type="ECO:0000256" key="3">
    <source>
        <dbReference type="ARBA" id="ARBA00022691"/>
    </source>
</evidence>
<dbReference type="OMA" id="SFKSRIY"/>
<keyword evidence="2 6" id="KW-0808">Transferase</keyword>
<dbReference type="PANTHER" id="PTHR22807">
    <property type="entry name" value="NOP2 YEAST -RELATED NOL1/NOP2/FMU SUN DOMAIN-CONTAINING"/>
    <property type="match status" value="1"/>
</dbReference>
<dbReference type="OrthoDB" id="435282at2759"/>
<keyword evidence="3 6" id="KW-0949">S-adenosyl-L-methionine</keyword>
<evidence type="ECO:0000256" key="2">
    <source>
        <dbReference type="ARBA" id="ARBA00022679"/>
    </source>
</evidence>
<evidence type="ECO:0000256" key="7">
    <source>
        <dbReference type="SAM" id="MobiDB-lite"/>
    </source>
</evidence>
<comment type="caution">
    <text evidence="9">The sequence shown here is derived from an EMBL/GenBank/DDBJ whole genome shotgun (WGS) entry which is preliminary data.</text>
</comment>
<keyword evidence="1 6" id="KW-0489">Methyltransferase</keyword>
<sequence>MNFYRDCAGVLTRLAEKKGSVQSLISTLPEKDRRRGAALIIETLKYHPVLLEIIQTSGILQHEKKILKDSNLVLLLVHDLLLSKGGIQAADGPIKQAVLKHKTRLSAELVKVKVKRGVTKVEDLAVSTAGSSGNGRRWVRLNTLKSSQEDILRALEKEGFTYVDGEHDLSGKAFILDRHIPNLVAIAPSVRIQESTLFNEGKLIIQDKASCFPAFVLDPPSNPNTHVIDATAAPGNKTSHLSALMQGRGRITAFERDRKRFQTLKTMLERAGASNVMPKNQDFLSVDPNDVEYANVTHILLDPSCSGSGIVNRLDHLVQTENEGDSETDKRLEKLASFQLTMIRHAMKFPSLRRLVYSTCSIHAKENEEVVIQALECDEAIQGGFLLEDRSKVIPAWPRRGMLPEGIATAFDPGSVIRCSPEDGTNGFFVSCFIRDGTASAPSKRKAEAMSEGSEDEGPKEPVAAKKKRKKRKV</sequence>
<gene>
    <name evidence="9" type="ORF">PIIN_03261</name>
</gene>
<organism evidence="9 10">
    <name type="scientific">Serendipita indica (strain DSM 11827)</name>
    <name type="common">Root endophyte fungus</name>
    <name type="synonym">Piriformospora indica</name>
    <dbReference type="NCBI Taxonomy" id="1109443"/>
    <lineage>
        <taxon>Eukaryota</taxon>
        <taxon>Fungi</taxon>
        <taxon>Dikarya</taxon>
        <taxon>Basidiomycota</taxon>
        <taxon>Agaricomycotina</taxon>
        <taxon>Agaricomycetes</taxon>
        <taxon>Sebacinales</taxon>
        <taxon>Serendipitaceae</taxon>
        <taxon>Serendipita</taxon>
    </lineage>
</organism>
<evidence type="ECO:0000313" key="9">
    <source>
        <dbReference type="EMBL" id="CCA69362.1"/>
    </source>
</evidence>
<dbReference type="GO" id="GO:0070475">
    <property type="term" value="P:rRNA base methylation"/>
    <property type="evidence" value="ECO:0007669"/>
    <property type="project" value="TreeGrafter"/>
</dbReference>
<dbReference type="AlphaFoldDB" id="G4TDI3"/>
<comment type="catalytic activity">
    <reaction evidence="5">
        <text>a cytidine in 25S rRNA + S-adenosyl-L-methionine = a 5-methylcytidine in 25S rRNA + S-adenosyl-L-homocysteine + H(+)</text>
        <dbReference type="Rhea" id="RHEA:47780"/>
        <dbReference type="Rhea" id="RHEA-COMP:11911"/>
        <dbReference type="Rhea" id="RHEA-COMP:11912"/>
        <dbReference type="ChEBI" id="CHEBI:15378"/>
        <dbReference type="ChEBI" id="CHEBI:57856"/>
        <dbReference type="ChEBI" id="CHEBI:59789"/>
        <dbReference type="ChEBI" id="CHEBI:74483"/>
        <dbReference type="ChEBI" id="CHEBI:82748"/>
    </reaction>
</comment>
<proteinExistence type="inferred from homology"/>
<feature type="active site" description="Nucleophile" evidence="6">
    <location>
        <position position="360"/>
    </location>
</feature>
<dbReference type="Pfam" id="PF21148">
    <property type="entry name" value="NSUN5_fdxn-like"/>
    <property type="match status" value="1"/>
</dbReference>
<comment type="similarity">
    <text evidence="6">Belongs to the class I-like SAM-binding methyltransferase superfamily. RsmB/NOP family.</text>
</comment>
<dbReference type="FunCoup" id="G4TDI3">
    <property type="interactions" value="299"/>
</dbReference>
<dbReference type="InterPro" id="IPR048889">
    <property type="entry name" value="NSUN5_RCM1_N"/>
</dbReference>
<feature type="compositionally biased region" description="Basic residues" evidence="7">
    <location>
        <begin position="465"/>
        <end position="474"/>
    </location>
</feature>
<evidence type="ECO:0000256" key="5">
    <source>
        <dbReference type="ARBA" id="ARBA00053002"/>
    </source>
</evidence>
<dbReference type="InterPro" id="IPR049561">
    <property type="entry name" value="NSUN5_7_fdxn-like"/>
</dbReference>
<feature type="region of interest" description="Disordered" evidence="7">
    <location>
        <begin position="439"/>
        <end position="474"/>
    </location>
</feature>
<reference evidence="9 10" key="1">
    <citation type="journal article" date="2011" name="PLoS Pathog.">
        <title>Endophytic Life Strategies Decoded by Genome and Transcriptome Analyses of the Mutualistic Root Symbiont Piriformospora indica.</title>
        <authorList>
            <person name="Zuccaro A."/>
            <person name="Lahrmann U."/>
            <person name="Guldener U."/>
            <person name="Langen G."/>
            <person name="Pfiffi S."/>
            <person name="Biedenkopf D."/>
            <person name="Wong P."/>
            <person name="Samans B."/>
            <person name="Grimm C."/>
            <person name="Basiewicz M."/>
            <person name="Murat C."/>
            <person name="Martin F."/>
            <person name="Kogel K.H."/>
        </authorList>
    </citation>
    <scope>NUCLEOTIDE SEQUENCE [LARGE SCALE GENOMIC DNA]</scope>
    <source>
        <strain evidence="9 10">DSM 11827</strain>
    </source>
</reference>
<dbReference type="InterPro" id="IPR001678">
    <property type="entry name" value="MeTrfase_RsmB-F_NOP2_dom"/>
</dbReference>
<feature type="binding site" evidence="6">
    <location>
        <position position="255"/>
    </location>
    <ligand>
        <name>S-adenosyl-L-methionine</name>
        <dbReference type="ChEBI" id="CHEBI:59789"/>
    </ligand>
</feature>
<dbReference type="EMBL" id="CAFZ01000053">
    <property type="protein sequence ID" value="CCA69362.1"/>
    <property type="molecule type" value="Genomic_DNA"/>
</dbReference>
<dbReference type="InterPro" id="IPR049560">
    <property type="entry name" value="MeTrfase_RsmB-F_NOP2_cat"/>
</dbReference>
<keyword evidence="4 6" id="KW-0694">RNA-binding</keyword>
<dbReference type="GO" id="GO:0008173">
    <property type="term" value="F:RNA methyltransferase activity"/>
    <property type="evidence" value="ECO:0007669"/>
    <property type="project" value="InterPro"/>
</dbReference>
<evidence type="ECO:0000256" key="1">
    <source>
        <dbReference type="ARBA" id="ARBA00022603"/>
    </source>
</evidence>
<dbReference type="Pfam" id="PF01189">
    <property type="entry name" value="Methyltr_RsmB-F"/>
    <property type="match status" value="1"/>
</dbReference>
<dbReference type="Proteomes" id="UP000007148">
    <property type="component" value="Unassembled WGS sequence"/>
</dbReference>
<dbReference type="PROSITE" id="PS51686">
    <property type="entry name" value="SAM_MT_RSMB_NOP"/>
    <property type="match status" value="1"/>
</dbReference>
<dbReference type="PRINTS" id="PR02008">
    <property type="entry name" value="RCMTFAMILY"/>
</dbReference>
<dbReference type="HOGENOM" id="CLU_005316_7_4_1"/>
<dbReference type="SUPFAM" id="SSF53335">
    <property type="entry name" value="S-adenosyl-L-methionine-dependent methyltransferases"/>
    <property type="match status" value="1"/>
</dbReference>
<dbReference type="InterPro" id="IPR029063">
    <property type="entry name" value="SAM-dependent_MTases_sf"/>
</dbReference>
<evidence type="ECO:0000256" key="4">
    <source>
        <dbReference type="ARBA" id="ARBA00022884"/>
    </source>
</evidence>
<evidence type="ECO:0000313" key="10">
    <source>
        <dbReference type="Proteomes" id="UP000007148"/>
    </source>
</evidence>
<dbReference type="GO" id="GO:0003723">
    <property type="term" value="F:RNA binding"/>
    <property type="evidence" value="ECO:0007669"/>
    <property type="project" value="UniProtKB-UniRule"/>
</dbReference>
<dbReference type="STRING" id="1109443.G4TDI3"/>
<dbReference type="GO" id="GO:0005730">
    <property type="term" value="C:nucleolus"/>
    <property type="evidence" value="ECO:0007669"/>
    <property type="project" value="TreeGrafter"/>
</dbReference>
<dbReference type="PANTHER" id="PTHR22807:SF4">
    <property type="entry name" value="28S RRNA (CYTOSINE-C(5))-METHYLTRANSFERASE"/>
    <property type="match status" value="1"/>
</dbReference>
<feature type="binding site" evidence="6">
    <location>
        <position position="282"/>
    </location>
    <ligand>
        <name>S-adenosyl-L-methionine</name>
        <dbReference type="ChEBI" id="CHEBI:59789"/>
    </ligand>
</feature>
<dbReference type="Gene3D" id="3.30.70.1170">
    <property type="entry name" value="Sun protein, domain 3"/>
    <property type="match status" value="1"/>
</dbReference>
<evidence type="ECO:0000259" key="8">
    <source>
        <dbReference type="PROSITE" id="PS51686"/>
    </source>
</evidence>
<name>G4TDI3_SERID</name>
<dbReference type="FunFam" id="3.40.50.150:FF:000164">
    <property type="entry name" value="Methyltransferase NSUN5, putative"/>
    <property type="match status" value="1"/>
</dbReference>
<feature type="binding site" evidence="6">
    <location>
        <position position="302"/>
    </location>
    <ligand>
        <name>S-adenosyl-L-methionine</name>
        <dbReference type="ChEBI" id="CHEBI:59789"/>
    </ligand>
</feature>
<keyword evidence="10" id="KW-1185">Reference proteome</keyword>
<evidence type="ECO:0000256" key="6">
    <source>
        <dbReference type="PROSITE-ProRule" id="PRU01023"/>
    </source>
</evidence>
<dbReference type="Gene3D" id="3.40.50.150">
    <property type="entry name" value="Vaccinia Virus protein VP39"/>
    <property type="match status" value="1"/>
</dbReference>
<dbReference type="InterPro" id="IPR023267">
    <property type="entry name" value="RCMT"/>
</dbReference>